<dbReference type="PROSITE" id="PS50878">
    <property type="entry name" value="RT_POL"/>
    <property type="match status" value="1"/>
</dbReference>
<dbReference type="GO" id="GO:0003720">
    <property type="term" value="F:telomerase activity"/>
    <property type="evidence" value="ECO:0007669"/>
    <property type="project" value="InterPro"/>
</dbReference>
<comment type="catalytic activity">
    <reaction evidence="1">
        <text>DNA(n) + a 2'-deoxyribonucleoside 5'-triphosphate = DNA(n+1) + diphosphate</text>
        <dbReference type="Rhea" id="RHEA:22508"/>
        <dbReference type="Rhea" id="RHEA-COMP:17339"/>
        <dbReference type="Rhea" id="RHEA-COMP:17340"/>
        <dbReference type="ChEBI" id="CHEBI:33019"/>
        <dbReference type="ChEBI" id="CHEBI:61560"/>
        <dbReference type="ChEBI" id="CHEBI:173112"/>
        <dbReference type="EC" id="2.7.7.49"/>
    </reaction>
</comment>
<proteinExistence type="inferred from homology"/>
<dbReference type="GO" id="GO:0070034">
    <property type="term" value="F:telomerase RNA binding"/>
    <property type="evidence" value="ECO:0007669"/>
    <property type="project" value="TreeGrafter"/>
</dbReference>
<protein>
    <recommendedName>
        <fullName evidence="1">Telomerase reverse transcriptase</fullName>
        <ecNumber evidence="1">2.7.7.49</ecNumber>
    </recommendedName>
    <alternativeName>
        <fullName evidence="1">Telomerase catalytic subunit</fullName>
    </alternativeName>
</protein>
<comment type="subcellular location">
    <subcellularLocation>
        <location evidence="1">Nucleus</location>
    </subcellularLocation>
    <subcellularLocation>
        <location evidence="1">Chromosome</location>
        <location evidence="1">Telomere</location>
    </subcellularLocation>
</comment>
<organism evidence="3 5">
    <name type="scientific">Rhizophagus clarus</name>
    <dbReference type="NCBI Taxonomy" id="94130"/>
    <lineage>
        <taxon>Eukaryota</taxon>
        <taxon>Fungi</taxon>
        <taxon>Fungi incertae sedis</taxon>
        <taxon>Mucoromycota</taxon>
        <taxon>Glomeromycotina</taxon>
        <taxon>Glomeromycetes</taxon>
        <taxon>Glomerales</taxon>
        <taxon>Glomeraceae</taxon>
        <taxon>Rhizophagus</taxon>
    </lineage>
</organism>
<reference evidence="3" key="1">
    <citation type="submission" date="2019-10" db="EMBL/GenBank/DDBJ databases">
        <title>Conservation and host-specific expression of non-tandemly repeated heterogenous ribosome RNA gene in arbuscular mycorrhizal fungi.</title>
        <authorList>
            <person name="Maeda T."/>
            <person name="Kobayashi Y."/>
            <person name="Nakagawa T."/>
            <person name="Ezawa T."/>
            <person name="Yamaguchi K."/>
            <person name="Bino T."/>
            <person name="Nishimoto Y."/>
            <person name="Shigenobu S."/>
            <person name="Kawaguchi M."/>
        </authorList>
    </citation>
    <scope>NUCLEOTIDE SEQUENCE</scope>
    <source>
        <strain evidence="3">HR1</strain>
    </source>
</reference>
<dbReference type="PANTHER" id="PTHR12066">
    <property type="entry name" value="TELOMERASE REVERSE TRANSCRIPTASE"/>
    <property type="match status" value="1"/>
</dbReference>
<dbReference type="Proteomes" id="UP000615446">
    <property type="component" value="Unassembled WGS sequence"/>
</dbReference>
<evidence type="ECO:0000259" key="2">
    <source>
        <dbReference type="PROSITE" id="PS50878"/>
    </source>
</evidence>
<comment type="caution">
    <text evidence="3">The sequence shown here is derived from an EMBL/GenBank/DDBJ whole genome shotgun (WGS) entry which is preliminary data.</text>
</comment>
<dbReference type="GO" id="GO:0000333">
    <property type="term" value="C:telomerase catalytic core complex"/>
    <property type="evidence" value="ECO:0007669"/>
    <property type="project" value="TreeGrafter"/>
</dbReference>
<dbReference type="InterPro" id="IPR000477">
    <property type="entry name" value="RT_dom"/>
</dbReference>
<evidence type="ECO:0000313" key="5">
    <source>
        <dbReference type="Proteomes" id="UP000615446"/>
    </source>
</evidence>
<keyword evidence="1 3" id="KW-0695">RNA-directed DNA polymerase</keyword>
<dbReference type="GO" id="GO:0007004">
    <property type="term" value="P:telomere maintenance via telomerase"/>
    <property type="evidence" value="ECO:0007669"/>
    <property type="project" value="TreeGrafter"/>
</dbReference>
<dbReference type="OrthoDB" id="289721at2759"/>
<dbReference type="GO" id="GO:0000781">
    <property type="term" value="C:chromosome, telomeric region"/>
    <property type="evidence" value="ECO:0007669"/>
    <property type="project" value="UniProtKB-SubCell"/>
</dbReference>
<keyword evidence="1" id="KW-0460">Magnesium</keyword>
<keyword evidence="1" id="KW-0539">Nucleus</keyword>
<dbReference type="GO" id="GO:0046872">
    <property type="term" value="F:metal ion binding"/>
    <property type="evidence" value="ECO:0007669"/>
    <property type="project" value="UniProtKB-KW"/>
</dbReference>
<evidence type="ECO:0000256" key="1">
    <source>
        <dbReference type="RuleBase" id="RU365061"/>
    </source>
</evidence>
<feature type="domain" description="Reverse transcriptase" evidence="2">
    <location>
        <begin position="20"/>
        <end position="199"/>
    </location>
</feature>
<dbReference type="AlphaFoldDB" id="A0A8H3MHM9"/>
<evidence type="ECO:0000313" key="3">
    <source>
        <dbReference type="EMBL" id="GET04966.1"/>
    </source>
</evidence>
<evidence type="ECO:0000313" key="4">
    <source>
        <dbReference type="EMBL" id="GET04968.1"/>
    </source>
</evidence>
<dbReference type="EMBL" id="BLAL01000357">
    <property type="protein sequence ID" value="GET04966.1"/>
    <property type="molecule type" value="Genomic_DNA"/>
</dbReference>
<comment type="similarity">
    <text evidence="1">Belongs to the reverse transcriptase family. Telomerase subfamily.</text>
</comment>
<name>A0A8H3MHM9_9GLOM</name>
<comment type="function">
    <text evidence="1">Telomerase is a ribonucleoprotein enzyme essential for the replication of chromosome termini in most eukaryotes. It elongates telomeres. It is a reverse transcriptase that adds simple sequence repeats to chromosome ends by copying a template sequence within the RNA component of the enzyme.</text>
</comment>
<gene>
    <name evidence="3" type="ORF">RCL2_003125600</name>
    <name evidence="4" type="ORF">RCL2_003125900</name>
</gene>
<dbReference type="EC" id="2.7.7.49" evidence="1"/>
<sequence>MFKQGLESLKSSTFEKIPSEKVVEVLNGNTFGYSKINFILKDDDGNLRPIVNMRCPMHKPEKSSSKTTHKNVKRPQSINSILNSTYQILNFEKDNNLSLLNGSVFSYNEVHKRLKQFKQYLTHKRNSKLYFVKVDVKCCFDTIDQHKLMEIIRANVLTKTQYVYADELAKKYKNAIFVENVKETYKELEDVLELLEEHI</sequence>
<dbReference type="PANTHER" id="PTHR12066:SF0">
    <property type="entry name" value="TELOMERASE REVERSE TRANSCRIPTASE"/>
    <property type="match status" value="1"/>
</dbReference>
<accession>A0A8H3MHM9</accession>
<keyword evidence="1" id="KW-0779">Telomere</keyword>
<dbReference type="InterPro" id="IPR003545">
    <property type="entry name" value="Telomerase_RT"/>
</dbReference>
<dbReference type="EMBL" id="BLAL01000358">
    <property type="protein sequence ID" value="GET04968.1"/>
    <property type="molecule type" value="Genomic_DNA"/>
</dbReference>
<keyword evidence="1" id="KW-0808">Transferase</keyword>
<dbReference type="GO" id="GO:0042162">
    <property type="term" value="F:telomeric DNA binding"/>
    <property type="evidence" value="ECO:0007669"/>
    <property type="project" value="TreeGrafter"/>
</dbReference>
<keyword evidence="1" id="KW-0548">Nucleotidyltransferase</keyword>
<keyword evidence="1" id="KW-0479">Metal-binding</keyword>
<keyword evidence="1" id="KW-0158">Chromosome</keyword>